<dbReference type="AlphaFoldDB" id="A0A7W7M1B3"/>
<comment type="caution">
    <text evidence="1">The sequence shown here is derived from an EMBL/GenBank/DDBJ whole genome shotgun (WGS) entry which is preliminary data.</text>
</comment>
<sequence length="155" mass="16984">MHLATYVGLQHAASRTLADAFRQVADGHAAEPDVHSLCHTLARMSDAHVGRLAPVADRYGEQREDEPERLHADGLSRTRSGGVGLLRDLQDLYTLASFVDITWTVLGQAAQGTRDRELLDVVDTCKTDTQRQLKWLNTRIKQAAPQALIASAATT</sequence>
<gene>
    <name evidence="1" type="ORF">FHS37_003563</name>
</gene>
<dbReference type="EMBL" id="JACHJI010000005">
    <property type="protein sequence ID" value="MBB4899503.1"/>
    <property type="molecule type" value="Genomic_DNA"/>
</dbReference>
<dbReference type="Proteomes" id="UP000579523">
    <property type="component" value="Unassembled WGS sequence"/>
</dbReference>
<evidence type="ECO:0000313" key="1">
    <source>
        <dbReference type="EMBL" id="MBB4899503.1"/>
    </source>
</evidence>
<organism evidence="1 2">
    <name type="scientific">Streptomyces griseomycini</name>
    <dbReference type="NCBI Taxonomy" id="66895"/>
    <lineage>
        <taxon>Bacteria</taxon>
        <taxon>Bacillati</taxon>
        <taxon>Actinomycetota</taxon>
        <taxon>Actinomycetes</taxon>
        <taxon>Kitasatosporales</taxon>
        <taxon>Streptomycetaceae</taxon>
        <taxon>Streptomyces</taxon>
    </lineage>
</organism>
<dbReference type="RefSeq" id="WP_184822093.1">
    <property type="nucleotide sequence ID" value="NZ_BMTI01000030.1"/>
</dbReference>
<evidence type="ECO:0000313" key="2">
    <source>
        <dbReference type="Proteomes" id="UP000579523"/>
    </source>
</evidence>
<keyword evidence="2" id="KW-1185">Reference proteome</keyword>
<name>A0A7W7M1B3_9ACTN</name>
<proteinExistence type="predicted"/>
<accession>A0A7W7M1B3</accession>
<evidence type="ECO:0008006" key="3">
    <source>
        <dbReference type="Google" id="ProtNLM"/>
    </source>
</evidence>
<protein>
    <recommendedName>
        <fullName evidence="3">Molybdopterin oxidoreductase</fullName>
    </recommendedName>
</protein>
<reference evidence="1 2" key="1">
    <citation type="submission" date="2020-08" db="EMBL/GenBank/DDBJ databases">
        <title>Genomic Encyclopedia of Type Strains, Phase III (KMG-III): the genomes of soil and plant-associated and newly described type strains.</title>
        <authorList>
            <person name="Whitman W."/>
        </authorList>
    </citation>
    <scope>NUCLEOTIDE SEQUENCE [LARGE SCALE GENOMIC DNA]</scope>
    <source>
        <strain evidence="1 2">CECT 3273</strain>
    </source>
</reference>